<dbReference type="OrthoDB" id="351353at2157"/>
<dbReference type="RefSeq" id="WP_076433151.1">
    <property type="nucleotide sequence ID" value="NZ_FTNO01000007.1"/>
</dbReference>
<reference evidence="3" key="1">
    <citation type="submission" date="2017-01" db="EMBL/GenBank/DDBJ databases">
        <authorList>
            <person name="Varghese N."/>
            <person name="Submissions S."/>
        </authorList>
    </citation>
    <scope>NUCLEOTIDE SEQUENCE [LARGE SCALE GENOMIC DNA]</scope>
    <source>
        <strain evidence="3">CGMCC 1.7737</strain>
    </source>
</reference>
<name>A0A1N7F261_9EURY</name>
<dbReference type="AlphaFoldDB" id="A0A1N7F261"/>
<dbReference type="EMBL" id="FTNO01000007">
    <property type="protein sequence ID" value="SIR94417.1"/>
    <property type="molecule type" value="Genomic_DNA"/>
</dbReference>
<feature type="coiled-coil region" evidence="1">
    <location>
        <begin position="116"/>
        <end position="143"/>
    </location>
</feature>
<gene>
    <name evidence="2" type="ORF">SAMN05421858_4734</name>
</gene>
<proteinExistence type="predicted"/>
<dbReference type="Gene3D" id="1.10.10.10">
    <property type="entry name" value="Winged helix-like DNA-binding domain superfamily/Winged helix DNA-binding domain"/>
    <property type="match status" value="1"/>
</dbReference>
<sequence>MSNGSITEELDGTVPTFEEMQDRLGHPRRNILQVLLSADNTAVNTSELREHAGIPTGSMTHHMDLLERWELVEEIDRVHIGQGSRAIVWQLTERGEQFCEEGLELAARDLAHPNDVEVLWERIEALEEEVETLRTKHDNDIEDLRTRTKKAIQKLKENL</sequence>
<evidence type="ECO:0008006" key="4">
    <source>
        <dbReference type="Google" id="ProtNLM"/>
    </source>
</evidence>
<dbReference type="InterPro" id="IPR036390">
    <property type="entry name" value="WH_DNA-bd_sf"/>
</dbReference>
<protein>
    <recommendedName>
        <fullName evidence="4">Helix-turn-helix domain-containing protein</fullName>
    </recommendedName>
</protein>
<organism evidence="2 3">
    <name type="scientific">Haladaptatus litoreus</name>
    <dbReference type="NCBI Taxonomy" id="553468"/>
    <lineage>
        <taxon>Archaea</taxon>
        <taxon>Methanobacteriati</taxon>
        <taxon>Methanobacteriota</taxon>
        <taxon>Stenosarchaea group</taxon>
        <taxon>Halobacteria</taxon>
        <taxon>Halobacteriales</taxon>
        <taxon>Haladaptataceae</taxon>
        <taxon>Haladaptatus</taxon>
    </lineage>
</organism>
<keyword evidence="3" id="KW-1185">Reference proteome</keyword>
<evidence type="ECO:0000313" key="3">
    <source>
        <dbReference type="Proteomes" id="UP000186914"/>
    </source>
</evidence>
<evidence type="ECO:0000256" key="1">
    <source>
        <dbReference type="SAM" id="Coils"/>
    </source>
</evidence>
<dbReference type="Proteomes" id="UP000186914">
    <property type="component" value="Unassembled WGS sequence"/>
</dbReference>
<evidence type="ECO:0000313" key="2">
    <source>
        <dbReference type="EMBL" id="SIR94417.1"/>
    </source>
</evidence>
<dbReference type="InterPro" id="IPR036388">
    <property type="entry name" value="WH-like_DNA-bd_sf"/>
</dbReference>
<accession>A0A1N7F261</accession>
<dbReference type="SUPFAM" id="SSF46785">
    <property type="entry name" value="Winged helix' DNA-binding domain"/>
    <property type="match status" value="1"/>
</dbReference>
<keyword evidence="1" id="KW-0175">Coiled coil</keyword>